<dbReference type="OrthoDB" id="9809583at2"/>
<reference evidence="2 3" key="1">
    <citation type="submission" date="2016-10" db="EMBL/GenBank/DDBJ databases">
        <authorList>
            <person name="de Groot N.N."/>
        </authorList>
    </citation>
    <scope>NUCLEOTIDE SEQUENCE [LARGE SCALE GENOMIC DNA]</scope>
    <source>
        <strain evidence="2 3">DSM 25584</strain>
    </source>
</reference>
<dbReference type="Proteomes" id="UP000199415">
    <property type="component" value="Unassembled WGS sequence"/>
</dbReference>
<accession>A0A1G7U1Y3</accession>
<organism evidence="2 3">
    <name type="scientific">Limimonas halophila</name>
    <dbReference type="NCBI Taxonomy" id="1082479"/>
    <lineage>
        <taxon>Bacteria</taxon>
        <taxon>Pseudomonadati</taxon>
        <taxon>Pseudomonadota</taxon>
        <taxon>Alphaproteobacteria</taxon>
        <taxon>Rhodospirillales</taxon>
        <taxon>Rhodovibrionaceae</taxon>
        <taxon>Limimonas</taxon>
    </lineage>
</organism>
<keyword evidence="3" id="KW-1185">Reference proteome</keyword>
<sequence>MAPRTFTSLSDFERFVDPTRVIDFDDVDTAAEPRAQVAPDRYDGLNIDGQNGFYADEDFDFADDYVPVSGENTAAPAGSTTTVTFTNEAGAVSAFGAHFIDVDFSNLGESSLTAYDANGDEIASQTVPETESGESTFVGIQTFESATEEPIRNIAKVELTSGSGDPTVFENEGVVLDDFTLPAQDFQEDGGDNGAPVAEDDTATVTPGGSTTIDVLANDSDPDGDPLTVKIDAQPQVGAASVVDNQIKWEFDGAQPEAGTTVTLDYTVSDGNGGSDSAVVSVTPEASEEDGESEPVGLNVVALNGSEQTLRIPFDADVRGTGAAETIQAPAGADIQFGGGDGDRIEFAGNLADYTVTTSGNELVVGDSTTNAAISMNGDVEFAFADGSAAASIGLGSDGVEITLGGEAVGSGFDPSAVQMDAGDPSALAGSSGNTGGSGAGSSSQGLPALPADGGPSAVSSGTSASENIDGNQSGTIAGNGGEDRFIFAQSTTNVTISDFETGDQLFFQNGIGVGDIGIANTDFTDGSLELNAGEVSVTLTNLGSADSNIFDASSFTSQLGADALGFA</sequence>
<evidence type="ECO:0000256" key="1">
    <source>
        <dbReference type="SAM" id="MobiDB-lite"/>
    </source>
</evidence>
<feature type="region of interest" description="Disordered" evidence="1">
    <location>
        <begin position="415"/>
        <end position="477"/>
    </location>
</feature>
<gene>
    <name evidence="2" type="ORF">SAMN05216241_11147</name>
</gene>
<evidence type="ECO:0000313" key="3">
    <source>
        <dbReference type="Proteomes" id="UP000199415"/>
    </source>
</evidence>
<dbReference type="Gene3D" id="2.60.40.2810">
    <property type="match status" value="1"/>
</dbReference>
<dbReference type="EMBL" id="FNCE01000011">
    <property type="protein sequence ID" value="SDG41556.1"/>
    <property type="molecule type" value="Genomic_DNA"/>
</dbReference>
<evidence type="ECO:0000313" key="2">
    <source>
        <dbReference type="EMBL" id="SDG41556.1"/>
    </source>
</evidence>
<dbReference type="Pfam" id="PF17963">
    <property type="entry name" value="Big_9"/>
    <property type="match status" value="1"/>
</dbReference>
<feature type="compositionally biased region" description="Polar residues" evidence="1">
    <location>
        <begin position="458"/>
        <end position="477"/>
    </location>
</feature>
<dbReference type="RefSeq" id="WP_090021416.1">
    <property type="nucleotide sequence ID" value="NZ_FNCE01000011.1"/>
</dbReference>
<name>A0A1G7U1Y3_9PROT</name>
<protein>
    <submittedName>
        <fullName evidence="2">Uncharacterized protein</fullName>
    </submittedName>
</protein>
<dbReference type="STRING" id="1082479.SAMN05216241_11147"/>
<dbReference type="AlphaFoldDB" id="A0A1G7U1Y3"/>
<proteinExistence type="predicted"/>